<proteinExistence type="predicted"/>
<protein>
    <submittedName>
        <fullName evidence="1">Uncharacterized protein</fullName>
    </submittedName>
</protein>
<accession>A0A0A9CP48</accession>
<organism evidence="1">
    <name type="scientific">Arundo donax</name>
    <name type="common">Giant reed</name>
    <name type="synonym">Donax arundinaceus</name>
    <dbReference type="NCBI Taxonomy" id="35708"/>
    <lineage>
        <taxon>Eukaryota</taxon>
        <taxon>Viridiplantae</taxon>
        <taxon>Streptophyta</taxon>
        <taxon>Embryophyta</taxon>
        <taxon>Tracheophyta</taxon>
        <taxon>Spermatophyta</taxon>
        <taxon>Magnoliopsida</taxon>
        <taxon>Liliopsida</taxon>
        <taxon>Poales</taxon>
        <taxon>Poaceae</taxon>
        <taxon>PACMAD clade</taxon>
        <taxon>Arundinoideae</taxon>
        <taxon>Arundineae</taxon>
        <taxon>Arundo</taxon>
    </lineage>
</organism>
<sequence length="11" mass="1224">MPESCSCSSFF</sequence>
<reference evidence="1" key="2">
    <citation type="journal article" date="2015" name="Data Brief">
        <title>Shoot transcriptome of the giant reed, Arundo donax.</title>
        <authorList>
            <person name="Barrero R.A."/>
            <person name="Guerrero F.D."/>
            <person name="Moolhuijzen P."/>
            <person name="Goolsby J.A."/>
            <person name="Tidwell J."/>
            <person name="Bellgard S.E."/>
            <person name="Bellgard M.I."/>
        </authorList>
    </citation>
    <scope>NUCLEOTIDE SEQUENCE</scope>
    <source>
        <tissue evidence="1">Shoot tissue taken approximately 20 cm above the soil surface</tissue>
    </source>
</reference>
<evidence type="ECO:0000313" key="1">
    <source>
        <dbReference type="EMBL" id="JAD73282.1"/>
    </source>
</evidence>
<name>A0A0A9CP48_ARUDO</name>
<dbReference type="EMBL" id="GBRH01224613">
    <property type="protein sequence ID" value="JAD73282.1"/>
    <property type="molecule type" value="Transcribed_RNA"/>
</dbReference>
<reference evidence="1" key="1">
    <citation type="submission" date="2014-09" db="EMBL/GenBank/DDBJ databases">
        <authorList>
            <person name="Magalhaes I.L.F."/>
            <person name="Oliveira U."/>
            <person name="Santos F.R."/>
            <person name="Vidigal T.H.D.A."/>
            <person name="Brescovit A.D."/>
            <person name="Santos A.J."/>
        </authorList>
    </citation>
    <scope>NUCLEOTIDE SEQUENCE</scope>
    <source>
        <tissue evidence="1">Shoot tissue taken approximately 20 cm above the soil surface</tissue>
    </source>
</reference>